<gene>
    <name evidence="2" type="primary">YSL6</name>
    <name evidence="2" type="ORF">SNEC2469_LOCUS21865</name>
</gene>
<comment type="caution">
    <text evidence="2">The sequence shown here is derived from an EMBL/GenBank/DDBJ whole genome shotgun (WGS) entry which is preliminary data.</text>
</comment>
<evidence type="ECO:0000313" key="2">
    <source>
        <dbReference type="EMBL" id="CAE7753266.1"/>
    </source>
</evidence>
<dbReference type="InterPro" id="IPR045035">
    <property type="entry name" value="YSL-like"/>
</dbReference>
<dbReference type="PANTHER" id="PTHR31645:SF0">
    <property type="entry name" value="OLIGOPEPTIDE TRANSPORTER YGL114W-RELATED"/>
    <property type="match status" value="1"/>
</dbReference>
<keyword evidence="1" id="KW-1133">Transmembrane helix</keyword>
<dbReference type="OrthoDB" id="627262at2759"/>
<dbReference type="EMBL" id="CAJNJA010039074">
    <property type="protein sequence ID" value="CAE7753266.1"/>
    <property type="molecule type" value="Genomic_DNA"/>
</dbReference>
<evidence type="ECO:0000313" key="3">
    <source>
        <dbReference type="Proteomes" id="UP000601435"/>
    </source>
</evidence>
<feature type="non-terminal residue" evidence="2">
    <location>
        <position position="171"/>
    </location>
</feature>
<dbReference type="GO" id="GO:0035673">
    <property type="term" value="F:oligopeptide transmembrane transporter activity"/>
    <property type="evidence" value="ECO:0007669"/>
    <property type="project" value="InterPro"/>
</dbReference>
<feature type="transmembrane region" description="Helical" evidence="1">
    <location>
        <begin position="61"/>
        <end position="84"/>
    </location>
</feature>
<sequence length="171" mass="18456">MLLGPNINLSILLGGFLGSGLLGPWVQGSHECEASLKGAGNPSCWYYSDAPKYLDMKAYTLFPGIAMVVVDGFYSIVKLVFIVIKGFTKPNSYSNAGAAEEGVDDLTTQRELIRIFTGARIPPWAYIGGLDGQPADADLRRGIIIGMGMTDWNVSSSFGKLMMFPLGMLNH</sequence>
<keyword evidence="3" id="KW-1185">Reference proteome</keyword>
<feature type="transmembrane region" description="Helical" evidence="1">
    <location>
        <begin position="7"/>
        <end position="26"/>
    </location>
</feature>
<protein>
    <submittedName>
        <fullName evidence="2">YSL6 protein</fullName>
    </submittedName>
</protein>
<feature type="non-terminal residue" evidence="2">
    <location>
        <position position="1"/>
    </location>
</feature>
<name>A0A812XX44_9DINO</name>
<evidence type="ECO:0000256" key="1">
    <source>
        <dbReference type="SAM" id="Phobius"/>
    </source>
</evidence>
<dbReference type="Proteomes" id="UP000601435">
    <property type="component" value="Unassembled WGS sequence"/>
</dbReference>
<proteinExistence type="predicted"/>
<accession>A0A812XX44</accession>
<keyword evidence="1" id="KW-0472">Membrane</keyword>
<organism evidence="2 3">
    <name type="scientific">Symbiodinium necroappetens</name>
    <dbReference type="NCBI Taxonomy" id="1628268"/>
    <lineage>
        <taxon>Eukaryota</taxon>
        <taxon>Sar</taxon>
        <taxon>Alveolata</taxon>
        <taxon>Dinophyceae</taxon>
        <taxon>Suessiales</taxon>
        <taxon>Symbiodiniaceae</taxon>
        <taxon>Symbiodinium</taxon>
    </lineage>
</organism>
<keyword evidence="1" id="KW-0812">Transmembrane</keyword>
<dbReference type="PANTHER" id="PTHR31645">
    <property type="entry name" value="OLIGOPEPTIDE TRANSPORTER YGL114W-RELATED"/>
    <property type="match status" value="1"/>
</dbReference>
<dbReference type="GO" id="GO:0016020">
    <property type="term" value="C:membrane"/>
    <property type="evidence" value="ECO:0007669"/>
    <property type="project" value="TreeGrafter"/>
</dbReference>
<reference evidence="2" key="1">
    <citation type="submission" date="2021-02" db="EMBL/GenBank/DDBJ databases">
        <authorList>
            <person name="Dougan E. K."/>
            <person name="Rhodes N."/>
            <person name="Thang M."/>
            <person name="Chan C."/>
        </authorList>
    </citation>
    <scope>NUCLEOTIDE SEQUENCE</scope>
</reference>
<dbReference type="AlphaFoldDB" id="A0A812XX44"/>